<organism evidence="1 2">
    <name type="scientific">Sphingobacterium corticibacterium</name>
    <dbReference type="NCBI Taxonomy" id="2484746"/>
    <lineage>
        <taxon>Bacteria</taxon>
        <taxon>Pseudomonadati</taxon>
        <taxon>Bacteroidota</taxon>
        <taxon>Sphingobacteriia</taxon>
        <taxon>Sphingobacteriales</taxon>
        <taxon>Sphingobacteriaceae</taxon>
        <taxon>Sphingobacterium</taxon>
    </lineage>
</organism>
<evidence type="ECO:0000313" key="2">
    <source>
        <dbReference type="Proteomes" id="UP000292855"/>
    </source>
</evidence>
<dbReference type="OrthoDB" id="646864at2"/>
<gene>
    <name evidence="1" type="ORF">EWE74_05460</name>
</gene>
<sequence>MKTQLIIVLMMFTLVSCQKDLMKEIRNEEWNNERAILLITFENQVGNATIRRDENQNGLITFMYNQTAGDSKSIKIKELELSYGASSDVIKDQVLTFDDQQTAQIKVTSKSGQDRVWKISYIPFSDELVGTWQISTLSVYGGAWPEYGGAAAHVSMAERSWNWNTDGTGPIAEYDNTLTFTLEGITEDGDAYGKVINHAGPDQGYADFTFIDDPDGAKIPINVNSKYRKIPIGEGNWKRNSKQGTISFSSASLVSTAKLIGSGTITLDDYNNSITIQDKAFEFELEQTFIWIDIYKDRERFVENAKKYWVQIKKISE</sequence>
<comment type="caution">
    <text evidence="1">The sequence shown here is derived from an EMBL/GenBank/DDBJ whole genome shotgun (WGS) entry which is preliminary data.</text>
</comment>
<dbReference type="RefSeq" id="WP_130140477.1">
    <property type="nucleotide sequence ID" value="NZ_SGIT01000001.1"/>
</dbReference>
<protein>
    <submittedName>
        <fullName evidence="1">Uncharacterized protein</fullName>
    </submittedName>
</protein>
<reference evidence="1 2" key="1">
    <citation type="submission" date="2019-02" db="EMBL/GenBank/DDBJ databases">
        <authorList>
            <person name="Li Y."/>
        </authorList>
    </citation>
    <scope>NUCLEOTIDE SEQUENCE [LARGE SCALE GENOMIC DNA]</scope>
    <source>
        <strain evidence="1 2">30C10-4-7</strain>
    </source>
</reference>
<accession>A0A4V2DCP9</accession>
<proteinExistence type="predicted"/>
<name>A0A4V2DCP9_9SPHI</name>
<dbReference type="PROSITE" id="PS51257">
    <property type="entry name" value="PROKAR_LIPOPROTEIN"/>
    <property type="match status" value="1"/>
</dbReference>
<evidence type="ECO:0000313" key="1">
    <source>
        <dbReference type="EMBL" id="RZF62248.1"/>
    </source>
</evidence>
<dbReference type="Proteomes" id="UP000292855">
    <property type="component" value="Unassembled WGS sequence"/>
</dbReference>
<dbReference type="EMBL" id="SGIT01000001">
    <property type="protein sequence ID" value="RZF62248.1"/>
    <property type="molecule type" value="Genomic_DNA"/>
</dbReference>
<keyword evidence="2" id="KW-1185">Reference proteome</keyword>
<dbReference type="AlphaFoldDB" id="A0A4V2DCP9"/>